<dbReference type="InterPro" id="IPR036388">
    <property type="entry name" value="WH-like_DNA-bd_sf"/>
</dbReference>
<evidence type="ECO:0000313" key="6">
    <source>
        <dbReference type="Proteomes" id="UP000749010"/>
    </source>
</evidence>
<dbReference type="InterPro" id="IPR036390">
    <property type="entry name" value="WH_DNA-bd_sf"/>
</dbReference>
<evidence type="ECO:0000259" key="4">
    <source>
        <dbReference type="PROSITE" id="PS50995"/>
    </source>
</evidence>
<dbReference type="InterPro" id="IPR000835">
    <property type="entry name" value="HTH_MarR-typ"/>
</dbReference>
<dbReference type="Pfam" id="PF01047">
    <property type="entry name" value="MarR"/>
    <property type="match status" value="1"/>
</dbReference>
<dbReference type="InterPro" id="IPR023187">
    <property type="entry name" value="Tscrpt_reg_MarR-type_CS"/>
</dbReference>
<keyword evidence="6" id="KW-1185">Reference proteome</keyword>
<dbReference type="Proteomes" id="UP000749010">
    <property type="component" value="Unassembled WGS sequence"/>
</dbReference>
<name>A0ABX1U496_9PROT</name>
<gene>
    <name evidence="5" type="ORF">E4Q23_20680</name>
</gene>
<comment type="caution">
    <text evidence="5">The sequence shown here is derived from an EMBL/GenBank/DDBJ whole genome shotgun (WGS) entry which is preliminary data.</text>
</comment>
<organism evidence="5 6">
    <name type="scientific">Candidatus Accumulibacter phosphatis</name>
    <dbReference type="NCBI Taxonomy" id="327160"/>
    <lineage>
        <taxon>Bacteria</taxon>
        <taxon>Pseudomonadati</taxon>
        <taxon>Pseudomonadota</taxon>
        <taxon>Betaproteobacteria</taxon>
        <taxon>Candidatus Accumulibacter</taxon>
    </lineage>
</organism>
<dbReference type="PANTHER" id="PTHR33164:SF43">
    <property type="entry name" value="HTH-TYPE TRANSCRIPTIONAL REPRESSOR YETL"/>
    <property type="match status" value="1"/>
</dbReference>
<keyword evidence="3" id="KW-0804">Transcription</keyword>
<dbReference type="PROSITE" id="PS01117">
    <property type="entry name" value="HTH_MARR_1"/>
    <property type="match status" value="1"/>
</dbReference>
<sequence>MNQNHSCKGALVIRNPAKLHPFLHAATLLEKRVTALLRASGVSHRQGLILDALHRIGPTSQRHLAKEFGISPGSMSSMTDRLVALGFITRNTNADDRRSDVLELTPNGLAILTVVLDVWQGADDRIETALGPKKAAQFFALTAELRNAQGGRAPEHADG</sequence>
<evidence type="ECO:0000256" key="1">
    <source>
        <dbReference type="ARBA" id="ARBA00023015"/>
    </source>
</evidence>
<dbReference type="PROSITE" id="PS50995">
    <property type="entry name" value="HTH_MARR_2"/>
    <property type="match status" value="1"/>
</dbReference>
<dbReference type="Gene3D" id="1.10.10.10">
    <property type="entry name" value="Winged helix-like DNA-binding domain superfamily/Winged helix DNA-binding domain"/>
    <property type="match status" value="1"/>
</dbReference>
<reference evidence="5 6" key="1">
    <citation type="submission" date="2019-03" db="EMBL/GenBank/DDBJ databases">
        <title>Metabolic reconstructions from genomes of highly enriched 'Candidatus Accumulibacter' and 'Candidatus Competibacter' bioreactor populations.</title>
        <authorList>
            <person name="Annavajhala M.K."/>
            <person name="Welles L."/>
            <person name="Abbas B."/>
            <person name="Sorokin D."/>
            <person name="Park H."/>
            <person name="Van Loosdrecht M."/>
            <person name="Chandran K."/>
        </authorList>
    </citation>
    <scope>NUCLEOTIDE SEQUENCE [LARGE SCALE GENOMIC DNA]</scope>
    <source>
        <strain evidence="5 6">SBR_S</strain>
    </source>
</reference>
<dbReference type="SUPFAM" id="SSF46785">
    <property type="entry name" value="Winged helix' DNA-binding domain"/>
    <property type="match status" value="1"/>
</dbReference>
<dbReference type="PANTHER" id="PTHR33164">
    <property type="entry name" value="TRANSCRIPTIONAL REGULATOR, MARR FAMILY"/>
    <property type="match status" value="1"/>
</dbReference>
<accession>A0ABX1U496</accession>
<proteinExistence type="predicted"/>
<dbReference type="EMBL" id="SPMY01000080">
    <property type="protein sequence ID" value="NMQ29959.1"/>
    <property type="molecule type" value="Genomic_DNA"/>
</dbReference>
<protein>
    <submittedName>
        <fullName evidence="5">MarR family transcriptional regulator</fullName>
    </submittedName>
</protein>
<evidence type="ECO:0000313" key="5">
    <source>
        <dbReference type="EMBL" id="NMQ29959.1"/>
    </source>
</evidence>
<evidence type="ECO:0000256" key="3">
    <source>
        <dbReference type="ARBA" id="ARBA00023163"/>
    </source>
</evidence>
<dbReference type="InterPro" id="IPR039422">
    <property type="entry name" value="MarR/SlyA-like"/>
</dbReference>
<feature type="domain" description="HTH marR-type" evidence="4">
    <location>
        <begin position="15"/>
        <end position="147"/>
    </location>
</feature>
<keyword evidence="1" id="KW-0805">Transcription regulation</keyword>
<keyword evidence="2" id="KW-0238">DNA-binding</keyword>
<evidence type="ECO:0000256" key="2">
    <source>
        <dbReference type="ARBA" id="ARBA00023125"/>
    </source>
</evidence>
<dbReference type="PRINTS" id="PR00598">
    <property type="entry name" value="HTHMARR"/>
</dbReference>
<dbReference type="SMART" id="SM00347">
    <property type="entry name" value="HTH_MARR"/>
    <property type="match status" value="1"/>
</dbReference>